<sequence length="86" mass="9351">MTRIIALSLALLAGSLVTAEVETAKVTGKPDAAVTEQITAKLSEEGYEVRKVKTEDGLYEAYALKNGEKFEIFMGVDLNVVRTKSE</sequence>
<evidence type="ECO:0000313" key="4">
    <source>
        <dbReference type="Proteomes" id="UP000184191"/>
    </source>
</evidence>
<dbReference type="OrthoDB" id="7850927at2"/>
<evidence type="ECO:0000313" key="3">
    <source>
        <dbReference type="EMBL" id="SHL29720.1"/>
    </source>
</evidence>
<evidence type="ECO:0000256" key="1">
    <source>
        <dbReference type="SAM" id="SignalP"/>
    </source>
</evidence>
<gene>
    <name evidence="3" type="ORF">SAMN05444414_11021</name>
</gene>
<dbReference type="STRING" id="1054996.SAMN05444414_11021"/>
<protein>
    <submittedName>
        <fullName evidence="3">Peptidase propeptide and YPEB domain-containing protein</fullName>
    </submittedName>
</protein>
<dbReference type="RefSeq" id="WP_084732828.1">
    <property type="nucleotide sequence ID" value="NZ_FRBN01000010.1"/>
</dbReference>
<feature type="signal peptide" evidence="1">
    <location>
        <begin position="1"/>
        <end position="19"/>
    </location>
</feature>
<dbReference type="Pfam" id="PF13670">
    <property type="entry name" value="PepSY_2"/>
    <property type="match status" value="1"/>
</dbReference>
<dbReference type="EMBL" id="FRBN01000010">
    <property type="protein sequence ID" value="SHL29720.1"/>
    <property type="molecule type" value="Genomic_DNA"/>
</dbReference>
<dbReference type="Proteomes" id="UP000184191">
    <property type="component" value="Unassembled WGS sequence"/>
</dbReference>
<reference evidence="4" key="1">
    <citation type="submission" date="2016-11" db="EMBL/GenBank/DDBJ databases">
        <authorList>
            <person name="Varghese N."/>
            <person name="Submissions S."/>
        </authorList>
    </citation>
    <scope>NUCLEOTIDE SEQUENCE [LARGE SCALE GENOMIC DNA]</scope>
    <source>
        <strain evidence="4">DSM 29327</strain>
    </source>
</reference>
<dbReference type="AlphaFoldDB" id="A0A1M6ZH06"/>
<evidence type="ECO:0000259" key="2">
    <source>
        <dbReference type="Pfam" id="PF13670"/>
    </source>
</evidence>
<feature type="domain" description="PepSY" evidence="2">
    <location>
        <begin position="5"/>
        <end position="82"/>
    </location>
</feature>
<keyword evidence="1" id="KW-0732">Signal</keyword>
<feature type="chain" id="PRO_5013042543" evidence="1">
    <location>
        <begin position="20"/>
        <end position="86"/>
    </location>
</feature>
<organism evidence="3 4">
    <name type="scientific">Roseovarius marisflavi</name>
    <dbReference type="NCBI Taxonomy" id="1054996"/>
    <lineage>
        <taxon>Bacteria</taxon>
        <taxon>Pseudomonadati</taxon>
        <taxon>Pseudomonadota</taxon>
        <taxon>Alphaproteobacteria</taxon>
        <taxon>Rhodobacterales</taxon>
        <taxon>Roseobacteraceae</taxon>
        <taxon>Roseovarius</taxon>
    </lineage>
</organism>
<dbReference type="InterPro" id="IPR025711">
    <property type="entry name" value="PepSY"/>
</dbReference>
<proteinExistence type="predicted"/>
<accession>A0A1M6ZH06</accession>
<keyword evidence="4" id="KW-1185">Reference proteome</keyword>
<name>A0A1M6ZH06_9RHOB</name>